<dbReference type="SMART" id="SM00644">
    <property type="entry name" value="Ami_2"/>
    <property type="match status" value="1"/>
</dbReference>
<dbReference type="PANTHER" id="PTHR30417:SF4">
    <property type="entry name" value="1,6-ANHYDRO-N-ACETYLMURAMYL-L-ALANINE AMIDASE AMPD"/>
    <property type="match status" value="1"/>
</dbReference>
<comment type="subcellular location">
    <subcellularLocation>
        <location evidence="3">Cytoplasm</location>
    </subcellularLocation>
</comment>
<accession>A0A432VT89</accession>
<gene>
    <name evidence="14" type="ORF">CWE06_08210</name>
</gene>
<dbReference type="GO" id="GO:0071555">
    <property type="term" value="P:cell wall organization"/>
    <property type="evidence" value="ECO:0007669"/>
    <property type="project" value="UniProtKB-KW"/>
</dbReference>
<reference evidence="14 15" key="1">
    <citation type="journal article" date="2011" name="Front. Microbiol.">
        <title>Genomic signatures of strain selection and enhancement in Bacillus atrophaeus var. globigii, a historical biowarfare simulant.</title>
        <authorList>
            <person name="Gibbons H.S."/>
            <person name="Broomall S.M."/>
            <person name="McNew L.A."/>
            <person name="Daligault H."/>
            <person name="Chapman C."/>
            <person name="Bruce D."/>
            <person name="Karavis M."/>
            <person name="Krepps M."/>
            <person name="McGregor P.A."/>
            <person name="Hong C."/>
            <person name="Park K.H."/>
            <person name="Akmal A."/>
            <person name="Feldman A."/>
            <person name="Lin J.S."/>
            <person name="Chang W.E."/>
            <person name="Higgs B.W."/>
            <person name="Demirev P."/>
            <person name="Lindquist J."/>
            <person name="Liem A."/>
            <person name="Fochler E."/>
            <person name="Read T.D."/>
            <person name="Tapia R."/>
            <person name="Johnson S."/>
            <person name="Bishop-Lilly K.A."/>
            <person name="Detter C."/>
            <person name="Han C."/>
            <person name="Sozhamannan S."/>
            <person name="Rosenzweig C.N."/>
            <person name="Skowronski E.W."/>
        </authorList>
    </citation>
    <scope>NUCLEOTIDE SEQUENCE [LARGE SCALE GENOMIC DNA]</scope>
    <source>
        <strain evidence="14 15">AK5</strain>
    </source>
</reference>
<evidence type="ECO:0000256" key="8">
    <source>
        <dbReference type="ARBA" id="ARBA00022801"/>
    </source>
</evidence>
<dbReference type="Gene3D" id="3.40.80.10">
    <property type="entry name" value="Peptidoglycan recognition protein-like"/>
    <property type="match status" value="1"/>
</dbReference>
<comment type="cofactor">
    <cofactor evidence="2">
        <name>Zn(2+)</name>
        <dbReference type="ChEBI" id="CHEBI:29105"/>
    </cofactor>
</comment>
<dbReference type="GO" id="GO:0009254">
    <property type="term" value="P:peptidoglycan turnover"/>
    <property type="evidence" value="ECO:0007669"/>
    <property type="project" value="TreeGrafter"/>
</dbReference>
<evidence type="ECO:0000256" key="9">
    <source>
        <dbReference type="ARBA" id="ARBA00022833"/>
    </source>
</evidence>
<dbReference type="NCBIfam" id="NF008758">
    <property type="entry name" value="PRK11789.1"/>
    <property type="match status" value="1"/>
</dbReference>
<keyword evidence="8" id="KW-0378">Hydrolase</keyword>
<evidence type="ECO:0000256" key="10">
    <source>
        <dbReference type="ARBA" id="ARBA00023316"/>
    </source>
</evidence>
<comment type="similarity">
    <text evidence="4">Belongs to the N-acetylmuramoyl-L-alanine amidase 2 family.</text>
</comment>
<dbReference type="InterPro" id="IPR051206">
    <property type="entry name" value="NAMLAA_amidase_2"/>
</dbReference>
<dbReference type="EC" id="3.5.1.28" evidence="5"/>
<dbReference type="Pfam" id="PF01510">
    <property type="entry name" value="Amidase_2"/>
    <property type="match status" value="1"/>
</dbReference>
<comment type="catalytic activity">
    <reaction evidence="1">
        <text>Hydrolyzes the link between N-acetylmuramoyl residues and L-amino acid residues in certain cell-wall glycopeptides.</text>
        <dbReference type="EC" id="3.5.1.28"/>
    </reaction>
</comment>
<dbReference type="GO" id="GO:0008745">
    <property type="term" value="F:N-acetylmuramoyl-L-alanine amidase activity"/>
    <property type="evidence" value="ECO:0007669"/>
    <property type="project" value="UniProtKB-EC"/>
</dbReference>
<evidence type="ECO:0000256" key="5">
    <source>
        <dbReference type="ARBA" id="ARBA00011901"/>
    </source>
</evidence>
<dbReference type="Proteomes" id="UP000288212">
    <property type="component" value="Unassembled WGS sequence"/>
</dbReference>
<feature type="domain" description="N-acetylmuramoyl-L-alanine amidase" evidence="13">
    <location>
        <begin position="29"/>
        <end position="180"/>
    </location>
</feature>
<evidence type="ECO:0000313" key="15">
    <source>
        <dbReference type="Proteomes" id="UP000288212"/>
    </source>
</evidence>
<keyword evidence="9" id="KW-0862">Zinc</keyword>
<evidence type="ECO:0000256" key="3">
    <source>
        <dbReference type="ARBA" id="ARBA00004496"/>
    </source>
</evidence>
<dbReference type="AlphaFoldDB" id="A0A432VT89"/>
<dbReference type="EMBL" id="PIPI01000005">
    <property type="protein sequence ID" value="RUO19503.1"/>
    <property type="molecule type" value="Genomic_DNA"/>
</dbReference>
<dbReference type="SUPFAM" id="SSF55846">
    <property type="entry name" value="N-acetylmuramoyl-L-alanine amidase-like"/>
    <property type="match status" value="1"/>
</dbReference>
<dbReference type="CDD" id="cd06583">
    <property type="entry name" value="PGRP"/>
    <property type="match status" value="1"/>
</dbReference>
<keyword evidence="15" id="KW-1185">Reference proteome</keyword>
<dbReference type="OrthoDB" id="9794842at2"/>
<dbReference type="GO" id="GO:0005737">
    <property type="term" value="C:cytoplasm"/>
    <property type="evidence" value="ECO:0007669"/>
    <property type="project" value="UniProtKB-SubCell"/>
</dbReference>
<name>A0A432VT89_9GAMM</name>
<evidence type="ECO:0000256" key="4">
    <source>
        <dbReference type="ARBA" id="ARBA00007553"/>
    </source>
</evidence>
<evidence type="ECO:0000259" key="13">
    <source>
        <dbReference type="SMART" id="SM00644"/>
    </source>
</evidence>
<keyword evidence="6" id="KW-0963">Cytoplasm</keyword>
<comment type="caution">
    <text evidence="14">The sequence shown here is derived from an EMBL/GenBank/DDBJ whole genome shotgun (WGS) entry which is preliminary data.</text>
</comment>
<sequence>MPKSTLTAKSAAAFAIKQHRLQGVRYCPSPHVDARPDPNDISLLVVHGISLPAGQFGGEFITDLFLGELDCTAHSEFAPLEGLRVSAHCLIRRDGEIIQYVDFDQRAWHAGVSSWQGRERCNDFAIGIELEGTDNTPYTESQYQVLAQVAGALTKHYPRLSADRIVGHEDIAPGRKTDPGPAFNWDYFRSLLQQETQQEAQQED</sequence>
<organism evidence="14 15">
    <name type="scientific">Aliidiomarina haloalkalitolerans</name>
    <dbReference type="NCBI Taxonomy" id="859059"/>
    <lineage>
        <taxon>Bacteria</taxon>
        <taxon>Pseudomonadati</taxon>
        <taxon>Pseudomonadota</taxon>
        <taxon>Gammaproteobacteria</taxon>
        <taxon>Alteromonadales</taxon>
        <taxon>Idiomarinaceae</taxon>
        <taxon>Aliidiomarina</taxon>
    </lineage>
</organism>
<protein>
    <recommendedName>
        <fullName evidence="11">1,6-anhydro-N-acetylmuramyl-L-alanine amidase AmpD</fullName>
        <ecNumber evidence="5">3.5.1.28</ecNumber>
    </recommendedName>
    <alternativeName>
        <fullName evidence="12">N-acetylmuramoyl-L-alanine amidase</fullName>
    </alternativeName>
</protein>
<proteinExistence type="inferred from homology"/>
<keyword evidence="10" id="KW-0961">Cell wall biogenesis/degradation</keyword>
<evidence type="ECO:0000256" key="6">
    <source>
        <dbReference type="ARBA" id="ARBA00022490"/>
    </source>
</evidence>
<evidence type="ECO:0000256" key="2">
    <source>
        <dbReference type="ARBA" id="ARBA00001947"/>
    </source>
</evidence>
<evidence type="ECO:0000256" key="12">
    <source>
        <dbReference type="ARBA" id="ARBA00042615"/>
    </source>
</evidence>
<dbReference type="PANTHER" id="PTHR30417">
    <property type="entry name" value="N-ACETYLMURAMOYL-L-ALANINE AMIDASE AMID"/>
    <property type="match status" value="1"/>
</dbReference>
<keyword evidence="7" id="KW-0479">Metal-binding</keyword>
<evidence type="ECO:0000256" key="11">
    <source>
        <dbReference type="ARBA" id="ARBA00039257"/>
    </source>
</evidence>
<dbReference type="GO" id="GO:0046872">
    <property type="term" value="F:metal ion binding"/>
    <property type="evidence" value="ECO:0007669"/>
    <property type="project" value="UniProtKB-KW"/>
</dbReference>
<dbReference type="RefSeq" id="WP_126792999.1">
    <property type="nucleotide sequence ID" value="NZ_PIPI01000005.1"/>
</dbReference>
<evidence type="ECO:0000256" key="1">
    <source>
        <dbReference type="ARBA" id="ARBA00001561"/>
    </source>
</evidence>
<evidence type="ECO:0000313" key="14">
    <source>
        <dbReference type="EMBL" id="RUO19503.1"/>
    </source>
</evidence>
<evidence type="ECO:0000256" key="7">
    <source>
        <dbReference type="ARBA" id="ARBA00022723"/>
    </source>
</evidence>
<dbReference type="InterPro" id="IPR002502">
    <property type="entry name" value="Amidase_domain"/>
</dbReference>
<dbReference type="InterPro" id="IPR036505">
    <property type="entry name" value="Amidase/PGRP_sf"/>
</dbReference>
<dbReference type="GO" id="GO:0009253">
    <property type="term" value="P:peptidoglycan catabolic process"/>
    <property type="evidence" value="ECO:0007669"/>
    <property type="project" value="InterPro"/>
</dbReference>